<name>A0AAV5J917_9ROSI</name>
<protein>
    <submittedName>
        <fullName evidence="5">Uncharacterized protein</fullName>
    </submittedName>
</protein>
<sequence>MLKHAKQTERKVSPTDGTELGVWISPMAGPIQDRQHQRGRSRISRGAWRQNFGGYDLNLLKQATPFYFTKFPDNWRYEEMWNTFYKFGRVYAIYAPNRRDRTGKRFGFVRFLEVKDEGELVRKLDQIWIGNTKLQVNIPKYSKRDSDFQREKAQSKQPTPNMQRSYADVLKGTRREVLPAKPHRSTWQQRTAEKQWTGLEFTVNKEDSAWLDGCYVGTTRSVELIPTMQEKLYMEGYFACTVKPMGGRLMLLSSEDKEELKDLVENAADWLGQWFDEIKPYSPSLVASERMGKFISLDDSTSRKLRFDIARVLISTSSKDFISKSITIKVNGQFFNIVIREEEASNGLFSMKSDHIIFSNSNSDDDDMVSWSICSDPSTDIPGGGQIDLILGNMPNFEKDEDVETRNKMEVDELINCKDFEIPVEIGERVAVGPQQVAFVQKNEDVEARRALEDVESTNCADFESLPNAGNDVRVAVGPLEIALVQDLSKKVRNSSEEQMTLAESSAQSNAKSWPTTCSGRNLKLGLKGESSKPNPNMDKTTQSPSKGRNMEIEPEENIASIHRKLVCEKNAANNSEKHFWEDMDSDSGEIKEWMRLHDGRTLKTTRKKRKKARSCAEVYQNSRAVQISKDKMKRRGRPSSGHSIPTFLPCAEIHVAGESIDDSDIRNCNRGIQEKKQERDGERIWDFAKKLGATTSGSEEELIRRINELEARDKEARDNEARDKATEATTGGERASIGRSGGLLCIWNSDIFCKETVLEGTNFLGVYGFWGKNAVPVFIINIYSPCELVNKRLLWEELSNLVSPSASGNWCILGDFNAIKSQHERKGCKSLSSEMREFCDFINELNLIDLPLIGRKYTWYKSNGESMSRLDRALFSENWLSTWPDMKRWCLARSCSDHCPILLKNQCKDWGPKPFRFFDAWWESNDLKELLTQAWTSVKVQGWKGYCLKEKLKVLKKSLKQWSTKFNSEIESKISYSKQRIEDLDLRGELQQLTEEEIMERKQAFTDLGKCMRIKEGILRQKSRKTWLQEGDNNTKFFHRCVRGRKRRNEINCIQVKGQQLTEVDEVKEGVASYFEDMFKDEGWERPTLDGIHFNKISQAESCMLSAKFTQEEIYKAVWDCDSSKAPGPDGFNFKFFKEMWEVIKQDIIGFADEFYTNGKLVKGSNASFVVLVPKTSNPQKIEDFRPISLIGSMYKIIAKLLANRIRLVMGSVIGVQQTAFVKDKLLVDGVLVANEVIDEAKRRRKSSFILKLDFEKAFDKVNWSYLNYMLKRMGFGDKWANWIMECLSTSTVSFLINAEGLNGLISTAVSRELLKGIEVGTQGFRVTHLQFADDTLICGKATEDNLWAVKCILRTFEIVSGLKINYRKSQLMGIHTDTNWLKKMGFLLNCQLGSMPFKYLGIKVGGKWWGRLAIGDTSLWSQLIKEKYGHDRDNWLCWLREGNDKGSLWWRDLCKLGEMGGRTNDWLRRGFQLKVGEGAVVRFWWDDWVGCGPLAEKFPRLFLLSAGQQHSINQMGNWINGTWSWNLPWRRMLLQRESAQIDPLMNILNGVKIQHGIQDTWRWVHSKDGNYNTSEAYSLLAADGEPSDPSIYSRIWNGNIPSKVCAFTWKLVQNRIPSKLNLSKRGMCNFQDGLTCVLCTTVVEDTNHLFLHCKTAFNLWSKCFQWWGVEHVMLGTCWDAFNQHKNLFSNTTVKIGWEIIWFAITWTIWLARNEVIFQNKHLDEAKLFDLVQARSFQWLKFKGEGKGISLSDWIQQPRLSTLAAFTKKRVDI</sequence>
<comment type="caution">
    <text evidence="5">The sequence shown here is derived from an EMBL/GenBank/DDBJ whole genome shotgun (WGS) entry which is preliminary data.</text>
</comment>
<dbReference type="PROSITE" id="PS50102">
    <property type="entry name" value="RRM"/>
    <property type="match status" value="1"/>
</dbReference>
<proteinExistence type="predicted"/>
<dbReference type="SUPFAM" id="SSF54928">
    <property type="entry name" value="RNA-binding domain, RBD"/>
    <property type="match status" value="1"/>
</dbReference>
<dbReference type="PANTHER" id="PTHR31635">
    <property type="entry name" value="REVERSE TRANSCRIPTASE DOMAIN-CONTAINING PROTEIN-RELATED"/>
    <property type="match status" value="1"/>
</dbReference>
<feature type="domain" description="Reverse transcriptase" evidence="4">
    <location>
        <begin position="1155"/>
        <end position="1406"/>
    </location>
</feature>
<dbReference type="CDD" id="cd00590">
    <property type="entry name" value="RRM_SF"/>
    <property type="match status" value="1"/>
</dbReference>
<dbReference type="Proteomes" id="UP001054252">
    <property type="component" value="Unassembled WGS sequence"/>
</dbReference>
<feature type="compositionally biased region" description="Polar residues" evidence="2">
    <location>
        <begin position="532"/>
        <end position="547"/>
    </location>
</feature>
<dbReference type="InterPro" id="IPR026960">
    <property type="entry name" value="RVT-Znf"/>
</dbReference>
<feature type="domain" description="RRM" evidence="3">
    <location>
        <begin position="64"/>
        <end position="141"/>
    </location>
</feature>
<evidence type="ECO:0000259" key="3">
    <source>
        <dbReference type="PROSITE" id="PS50102"/>
    </source>
</evidence>
<dbReference type="InterPro" id="IPR012677">
    <property type="entry name" value="Nucleotide-bd_a/b_plait_sf"/>
</dbReference>
<dbReference type="CDD" id="cd01650">
    <property type="entry name" value="RT_nLTR_like"/>
    <property type="match status" value="1"/>
</dbReference>
<evidence type="ECO:0000256" key="2">
    <source>
        <dbReference type="SAM" id="MobiDB-lite"/>
    </source>
</evidence>
<dbReference type="PANTHER" id="PTHR31635:SF196">
    <property type="entry name" value="REVERSE TRANSCRIPTASE DOMAIN-CONTAINING PROTEIN-RELATED"/>
    <property type="match status" value="1"/>
</dbReference>
<dbReference type="InterPro" id="IPR000477">
    <property type="entry name" value="RT_dom"/>
</dbReference>
<dbReference type="PROSITE" id="PS50878">
    <property type="entry name" value="RT_POL"/>
    <property type="match status" value="1"/>
</dbReference>
<gene>
    <name evidence="5" type="ORF">SLEP1_g20510</name>
</gene>
<dbReference type="Pfam" id="PF00078">
    <property type="entry name" value="RVT_1"/>
    <property type="match status" value="1"/>
</dbReference>
<evidence type="ECO:0000313" key="5">
    <source>
        <dbReference type="EMBL" id="GKV08941.1"/>
    </source>
</evidence>
<accession>A0AAV5J917</accession>
<dbReference type="InterPro" id="IPR035979">
    <property type="entry name" value="RBD_domain_sf"/>
</dbReference>
<feature type="compositionally biased region" description="Polar residues" evidence="2">
    <location>
        <begin position="497"/>
        <end position="520"/>
    </location>
</feature>
<organism evidence="5 6">
    <name type="scientific">Rubroshorea leprosula</name>
    <dbReference type="NCBI Taxonomy" id="152421"/>
    <lineage>
        <taxon>Eukaryota</taxon>
        <taxon>Viridiplantae</taxon>
        <taxon>Streptophyta</taxon>
        <taxon>Embryophyta</taxon>
        <taxon>Tracheophyta</taxon>
        <taxon>Spermatophyta</taxon>
        <taxon>Magnoliopsida</taxon>
        <taxon>eudicotyledons</taxon>
        <taxon>Gunneridae</taxon>
        <taxon>Pentapetalae</taxon>
        <taxon>rosids</taxon>
        <taxon>malvids</taxon>
        <taxon>Malvales</taxon>
        <taxon>Dipterocarpaceae</taxon>
        <taxon>Rubroshorea</taxon>
    </lineage>
</organism>
<dbReference type="Pfam" id="PF14529">
    <property type="entry name" value="Exo_endo_phos_2"/>
    <property type="match status" value="1"/>
</dbReference>
<reference evidence="5 6" key="1">
    <citation type="journal article" date="2021" name="Commun. Biol.">
        <title>The genome of Shorea leprosula (Dipterocarpaceae) highlights the ecological relevance of drought in aseasonal tropical rainforests.</title>
        <authorList>
            <person name="Ng K.K.S."/>
            <person name="Kobayashi M.J."/>
            <person name="Fawcett J.A."/>
            <person name="Hatakeyama M."/>
            <person name="Paape T."/>
            <person name="Ng C.H."/>
            <person name="Ang C.C."/>
            <person name="Tnah L.H."/>
            <person name="Lee C.T."/>
            <person name="Nishiyama T."/>
            <person name="Sese J."/>
            <person name="O'Brien M.J."/>
            <person name="Copetti D."/>
            <person name="Mohd Noor M.I."/>
            <person name="Ong R.C."/>
            <person name="Putra M."/>
            <person name="Sireger I.Z."/>
            <person name="Indrioko S."/>
            <person name="Kosugi Y."/>
            <person name="Izuno A."/>
            <person name="Isagi Y."/>
            <person name="Lee S.L."/>
            <person name="Shimizu K.K."/>
        </authorList>
    </citation>
    <scope>NUCLEOTIDE SEQUENCE [LARGE SCALE GENOMIC DNA]</scope>
    <source>
        <strain evidence="5">214</strain>
    </source>
</reference>
<dbReference type="GO" id="GO:0003723">
    <property type="term" value="F:RNA binding"/>
    <property type="evidence" value="ECO:0007669"/>
    <property type="project" value="UniProtKB-UniRule"/>
</dbReference>
<dbReference type="Gene3D" id="3.30.70.330">
    <property type="match status" value="1"/>
</dbReference>
<dbReference type="InterPro" id="IPR005135">
    <property type="entry name" value="Endo/exonuclease/phosphatase"/>
</dbReference>
<keyword evidence="1" id="KW-0694">RNA-binding</keyword>
<dbReference type="Gene3D" id="3.60.10.10">
    <property type="entry name" value="Endonuclease/exonuclease/phosphatase"/>
    <property type="match status" value="1"/>
</dbReference>
<evidence type="ECO:0000256" key="1">
    <source>
        <dbReference type="PROSITE-ProRule" id="PRU00176"/>
    </source>
</evidence>
<feature type="region of interest" description="Disordered" evidence="2">
    <location>
        <begin position="496"/>
        <end position="551"/>
    </location>
</feature>
<feature type="region of interest" description="Disordered" evidence="2">
    <location>
        <begin position="715"/>
        <end position="736"/>
    </location>
</feature>
<dbReference type="InterPro" id="IPR000504">
    <property type="entry name" value="RRM_dom"/>
</dbReference>
<dbReference type="SUPFAM" id="SSF56219">
    <property type="entry name" value="DNase I-like"/>
    <property type="match status" value="1"/>
</dbReference>
<keyword evidence="6" id="KW-1185">Reference proteome</keyword>
<dbReference type="GO" id="GO:0003824">
    <property type="term" value="F:catalytic activity"/>
    <property type="evidence" value="ECO:0007669"/>
    <property type="project" value="InterPro"/>
</dbReference>
<feature type="compositionally biased region" description="Basic and acidic residues" evidence="2">
    <location>
        <begin position="715"/>
        <end position="727"/>
    </location>
</feature>
<evidence type="ECO:0000259" key="4">
    <source>
        <dbReference type="PROSITE" id="PS50878"/>
    </source>
</evidence>
<evidence type="ECO:0000313" key="6">
    <source>
        <dbReference type="Proteomes" id="UP001054252"/>
    </source>
</evidence>
<dbReference type="InterPro" id="IPR036691">
    <property type="entry name" value="Endo/exonu/phosph_ase_sf"/>
</dbReference>
<dbReference type="Pfam" id="PF13966">
    <property type="entry name" value="zf-RVT"/>
    <property type="match status" value="1"/>
</dbReference>
<dbReference type="EMBL" id="BPVZ01000029">
    <property type="protein sequence ID" value="GKV08941.1"/>
    <property type="molecule type" value="Genomic_DNA"/>
</dbReference>